<dbReference type="Proteomes" id="UP000521748">
    <property type="component" value="Unassembled WGS sequence"/>
</dbReference>
<organism evidence="1 2">
    <name type="scientific">Psychromicrobium silvestre</name>
    <dbReference type="NCBI Taxonomy" id="1645614"/>
    <lineage>
        <taxon>Bacteria</taxon>
        <taxon>Bacillati</taxon>
        <taxon>Actinomycetota</taxon>
        <taxon>Actinomycetes</taxon>
        <taxon>Micrococcales</taxon>
        <taxon>Micrococcaceae</taxon>
        <taxon>Psychromicrobium</taxon>
    </lineage>
</organism>
<accession>A0A7Y9LST3</accession>
<evidence type="ECO:0000313" key="1">
    <source>
        <dbReference type="EMBL" id="NYE94936.1"/>
    </source>
</evidence>
<protein>
    <recommendedName>
        <fullName evidence="3">Lipoprotein</fullName>
    </recommendedName>
</protein>
<sequence>MRTTSARAFAATLAGISALLLLAGLTACTITVPSPQDTSTLSPSPSPTYSAPTVLPGHNADAVAAKELSWAAGNTLSVGVPVAWTDQLTEPDTSGDKTVPSKWKSVKLNQAGWTEYQHANGCVLSLWQTVNQQSLMVANDDKASTVALFKYLIPSILPETLKATTMRWAKELDKPSPKIQLLTLRTPAKNKNPARIYSARMFNRAGTGIVFSLSCSSDALLNSTFNSIQPKLAVSPPQQ</sequence>
<gene>
    <name evidence="1" type="ORF">FHU41_001157</name>
</gene>
<proteinExistence type="predicted"/>
<comment type="caution">
    <text evidence="1">The sequence shown here is derived from an EMBL/GenBank/DDBJ whole genome shotgun (WGS) entry which is preliminary data.</text>
</comment>
<dbReference type="PROSITE" id="PS51257">
    <property type="entry name" value="PROKAR_LIPOPROTEIN"/>
    <property type="match status" value="1"/>
</dbReference>
<dbReference type="AlphaFoldDB" id="A0A7Y9LST3"/>
<keyword evidence="2" id="KW-1185">Reference proteome</keyword>
<reference evidence="1 2" key="1">
    <citation type="submission" date="2020-07" db="EMBL/GenBank/DDBJ databases">
        <title>Sequencing the genomes of 1000 actinobacteria strains.</title>
        <authorList>
            <person name="Klenk H.-P."/>
        </authorList>
    </citation>
    <scope>NUCLEOTIDE SEQUENCE [LARGE SCALE GENOMIC DNA]</scope>
    <source>
        <strain evidence="1 2">DSM 102047</strain>
    </source>
</reference>
<dbReference type="RefSeq" id="WP_179388645.1">
    <property type="nucleotide sequence ID" value="NZ_JACBYQ010000001.1"/>
</dbReference>
<name>A0A7Y9LST3_9MICC</name>
<evidence type="ECO:0000313" key="2">
    <source>
        <dbReference type="Proteomes" id="UP000521748"/>
    </source>
</evidence>
<dbReference type="EMBL" id="JACBYQ010000001">
    <property type="protein sequence ID" value="NYE94936.1"/>
    <property type="molecule type" value="Genomic_DNA"/>
</dbReference>
<evidence type="ECO:0008006" key="3">
    <source>
        <dbReference type="Google" id="ProtNLM"/>
    </source>
</evidence>